<dbReference type="Pfam" id="PF07715">
    <property type="entry name" value="Plug"/>
    <property type="match status" value="1"/>
</dbReference>
<dbReference type="SUPFAM" id="SSF49464">
    <property type="entry name" value="Carboxypeptidase regulatory domain-like"/>
    <property type="match status" value="1"/>
</dbReference>
<dbReference type="InterPro" id="IPR037066">
    <property type="entry name" value="Plug_dom_sf"/>
</dbReference>
<dbReference type="SUPFAM" id="SSF56935">
    <property type="entry name" value="Porins"/>
    <property type="match status" value="1"/>
</dbReference>
<dbReference type="InterPro" id="IPR036942">
    <property type="entry name" value="Beta-barrel_TonB_sf"/>
</dbReference>
<keyword evidence="4 8" id="KW-0812">Transmembrane</keyword>
<dbReference type="Proteomes" id="UP000184364">
    <property type="component" value="Unassembled WGS sequence"/>
</dbReference>
<dbReference type="RefSeq" id="WP_073292213.1">
    <property type="nucleotide sequence ID" value="NZ_FRAV01000008.1"/>
</dbReference>
<dbReference type="NCBIfam" id="TIGR04056">
    <property type="entry name" value="OMP_RagA_SusC"/>
    <property type="match status" value="1"/>
</dbReference>
<keyword evidence="7 8" id="KW-0998">Cell outer membrane</keyword>
<dbReference type="PROSITE" id="PS52016">
    <property type="entry name" value="TONB_DEPENDENT_REC_3"/>
    <property type="match status" value="1"/>
</dbReference>
<comment type="similarity">
    <text evidence="8 9">Belongs to the TonB-dependent receptor family.</text>
</comment>
<evidence type="ECO:0000256" key="7">
    <source>
        <dbReference type="ARBA" id="ARBA00023237"/>
    </source>
</evidence>
<organism evidence="12 13">
    <name type="scientific">Chryseobacterium polytrichastri</name>
    <dbReference type="NCBI Taxonomy" id="1302687"/>
    <lineage>
        <taxon>Bacteria</taxon>
        <taxon>Pseudomonadati</taxon>
        <taxon>Bacteroidota</taxon>
        <taxon>Flavobacteriia</taxon>
        <taxon>Flavobacteriales</taxon>
        <taxon>Weeksellaceae</taxon>
        <taxon>Chryseobacterium group</taxon>
        <taxon>Chryseobacterium</taxon>
    </lineage>
</organism>
<keyword evidence="2 8" id="KW-0813">Transport</keyword>
<reference evidence="13" key="1">
    <citation type="submission" date="2016-11" db="EMBL/GenBank/DDBJ databases">
        <authorList>
            <person name="Varghese N."/>
            <person name="Submissions S."/>
        </authorList>
    </citation>
    <scope>NUCLEOTIDE SEQUENCE [LARGE SCALE GENOMIC DNA]</scope>
    <source>
        <strain evidence="13">DSM 26899</strain>
    </source>
</reference>
<keyword evidence="13" id="KW-1185">Reference proteome</keyword>
<dbReference type="EMBL" id="FRAV01000008">
    <property type="protein sequence ID" value="SHK84688.1"/>
    <property type="molecule type" value="Genomic_DNA"/>
</dbReference>
<gene>
    <name evidence="12" type="ORF">SAMN05444267_1008137</name>
</gene>
<evidence type="ECO:0000256" key="3">
    <source>
        <dbReference type="ARBA" id="ARBA00022452"/>
    </source>
</evidence>
<keyword evidence="5 9" id="KW-0798">TonB box</keyword>
<evidence type="ECO:0000256" key="6">
    <source>
        <dbReference type="ARBA" id="ARBA00023136"/>
    </source>
</evidence>
<sequence length="1003" mass="111512">MKKSYNTIGSIGFAFMLTLVCGHIKAQTKIVTGKVTAGNLPLSGVSISQEGSDQVTVTTIQGIYQLQIKGGNPVLIFRHPDYPQQRVEVEERTFINVSLLERMAGIEEVVVNAGYYKVKDKERTGSIAKVSAKDIENQPVTNVLSAAQGRMAGVSITQNSGVPGGGYDIQIRGRNSLRNKSNSDIDGNQPLYVVDGMPIGGEMNSLYSTQILPGHSMNPLNSINPQDIESIEILKDADATAIYGSRGANGVVLVTTKKGKSGKVGLSFNTTYGLSQVLSKMKMLSTSQYLDMRRQGYANDGITNYPATAYDVNGVWNQKRETDWQKELIGNTASSSSTQLSLTGGNDTTTFLLSVGHQEQSTVFAKDFKYLSNTLSNTISHRSKDNAFQLKISNLFSMQKNNVINEDVTKKSLFLSPNAPALYHEDGSLNWEHNTFMNPIAAYNGTYSNENKQFLTNINTQYQIVKNIIIKLNGGINYQTLEERALQPNTIYNPSFATGQSSAYSSASKNNQERFSLILEPQLGWQYAYNKHKIDVLVGGTFQREVNKQGSMVGIGFESNVFIENIGAAQTKIISDQFRTEYRYAAVFGRINYQFDHRYILNITGRRDGSSRFGPNNRFANFGAVGAAWIFSKEKFLEKAKWLSFGKLRGSIGTAGSDNIGDYQYLDTYTVSSLIYNSVTGLTPSRLYNPDYSWEKTTKLEAALELGFLKNRINVTGSWYRNRSSNQLIGVQLPSMTGFGSVLANLPATVENSGIEFELSASPIKTEHFKWETSFNLSFPKNKLLSFPDLEGSTYANQYLIGYPTTIVKLYRLEGIDPKTGLYVFTDFNGDGKISSPDDNKVIENIGVKYFGGWSHTLTYKNWDLSVLFQFVSQRNRNYNSLMPTPGGMNNQPVEVLDVWSPDHPGGFYMPYSGGSNGSKNTAQNYFRNSTGSVSDASFIRLKNVQLSYRIPLQNSAFRNVKVYFQGQNLMTWTRYFGMDPEFLSLGYLPPLRTYALGVQFTL</sequence>
<evidence type="ECO:0000259" key="11">
    <source>
        <dbReference type="Pfam" id="PF07715"/>
    </source>
</evidence>
<protein>
    <submittedName>
        <fullName evidence="12">TonB-linked outer membrane protein, SusC/RagA family</fullName>
    </submittedName>
</protein>
<evidence type="ECO:0000256" key="9">
    <source>
        <dbReference type="RuleBase" id="RU003357"/>
    </source>
</evidence>
<dbReference type="InterPro" id="IPR039426">
    <property type="entry name" value="TonB-dep_rcpt-like"/>
</dbReference>
<dbReference type="NCBIfam" id="TIGR04057">
    <property type="entry name" value="SusC_RagA_signa"/>
    <property type="match status" value="1"/>
</dbReference>
<dbReference type="Gene3D" id="2.40.170.20">
    <property type="entry name" value="TonB-dependent receptor, beta-barrel domain"/>
    <property type="match status" value="1"/>
</dbReference>
<evidence type="ECO:0000313" key="13">
    <source>
        <dbReference type="Proteomes" id="UP000184364"/>
    </source>
</evidence>
<dbReference type="InterPro" id="IPR008969">
    <property type="entry name" value="CarboxyPept-like_regulatory"/>
</dbReference>
<evidence type="ECO:0000313" key="12">
    <source>
        <dbReference type="EMBL" id="SHK84688.1"/>
    </source>
</evidence>
<feature type="domain" description="TonB-dependent receptor-like beta-barrel" evidence="10">
    <location>
        <begin position="431"/>
        <end position="970"/>
    </location>
</feature>
<dbReference type="InterPro" id="IPR012910">
    <property type="entry name" value="Plug_dom"/>
</dbReference>
<keyword evidence="6 8" id="KW-0472">Membrane</keyword>
<evidence type="ECO:0000256" key="5">
    <source>
        <dbReference type="ARBA" id="ARBA00023077"/>
    </source>
</evidence>
<dbReference type="Gene3D" id="2.170.130.10">
    <property type="entry name" value="TonB-dependent receptor, plug domain"/>
    <property type="match status" value="1"/>
</dbReference>
<evidence type="ECO:0000256" key="4">
    <source>
        <dbReference type="ARBA" id="ARBA00022692"/>
    </source>
</evidence>
<dbReference type="AlphaFoldDB" id="A0A1M6VTA3"/>
<feature type="domain" description="TonB-dependent receptor plug" evidence="11">
    <location>
        <begin position="121"/>
        <end position="251"/>
    </location>
</feature>
<accession>A0A1M6VTA3</accession>
<evidence type="ECO:0000256" key="2">
    <source>
        <dbReference type="ARBA" id="ARBA00022448"/>
    </source>
</evidence>
<dbReference type="InterPro" id="IPR023997">
    <property type="entry name" value="TonB-dep_OMP_SusC/RagA_CS"/>
</dbReference>
<evidence type="ECO:0000256" key="1">
    <source>
        <dbReference type="ARBA" id="ARBA00004571"/>
    </source>
</evidence>
<proteinExistence type="inferred from homology"/>
<dbReference type="GO" id="GO:0009279">
    <property type="term" value="C:cell outer membrane"/>
    <property type="evidence" value="ECO:0007669"/>
    <property type="project" value="UniProtKB-SubCell"/>
</dbReference>
<evidence type="ECO:0000256" key="8">
    <source>
        <dbReference type="PROSITE-ProRule" id="PRU01360"/>
    </source>
</evidence>
<name>A0A1M6VTA3_9FLAO</name>
<comment type="subcellular location">
    <subcellularLocation>
        <location evidence="1 8">Cell outer membrane</location>
        <topology evidence="1 8">Multi-pass membrane protein</topology>
    </subcellularLocation>
</comment>
<dbReference type="Pfam" id="PF00593">
    <property type="entry name" value="TonB_dep_Rec_b-barrel"/>
    <property type="match status" value="1"/>
</dbReference>
<keyword evidence="3 8" id="KW-1134">Transmembrane beta strand</keyword>
<evidence type="ECO:0000259" key="10">
    <source>
        <dbReference type="Pfam" id="PF00593"/>
    </source>
</evidence>
<dbReference type="InterPro" id="IPR023996">
    <property type="entry name" value="TonB-dep_OMP_SusC/RagA"/>
</dbReference>
<dbReference type="OrthoDB" id="9768177at2"/>
<dbReference type="STRING" id="1302687.SAMN05444267_1008137"/>
<dbReference type="InterPro" id="IPR000531">
    <property type="entry name" value="Beta-barrel_TonB"/>
</dbReference>